<dbReference type="NCBIfam" id="TIGR00615">
    <property type="entry name" value="recR"/>
    <property type="match status" value="1"/>
</dbReference>
<proteinExistence type="inferred from homology"/>
<evidence type="ECO:0000256" key="2">
    <source>
        <dbReference type="ARBA" id="ARBA00022763"/>
    </source>
</evidence>
<evidence type="ECO:0000256" key="5">
    <source>
        <dbReference type="ARBA" id="ARBA00023172"/>
    </source>
</evidence>
<keyword evidence="1 7" id="KW-0479">Metal-binding</keyword>
<sequence length="202" mass="22839">MSVGYPLTLRRLIESLSKIPGIGEKSATRIALFLLSKPEFCETLGDLIKELPYKVRLCKFCRNLSEEEICKICNDDTREAKSLCIVENPVNLFHIENTGIYKGYYFVLHYLLSPKDGIGPKEIEMDKLLSLIRKRGVEEVIFALSPTLGGEATISYILQVLKDYPIKVSRLACGVPMGMDLQFVDPLTLKRALLARELLKEQ</sequence>
<dbReference type="GO" id="GO:0003677">
    <property type="term" value="F:DNA binding"/>
    <property type="evidence" value="ECO:0007669"/>
    <property type="project" value="UniProtKB-UniRule"/>
</dbReference>
<evidence type="ECO:0000313" key="10">
    <source>
        <dbReference type="Proteomes" id="UP000028481"/>
    </source>
</evidence>
<organism evidence="9 10">
    <name type="scientific">Thermodesulfobacterium commune DSM 2178</name>
    <dbReference type="NCBI Taxonomy" id="289377"/>
    <lineage>
        <taxon>Bacteria</taxon>
        <taxon>Pseudomonadati</taxon>
        <taxon>Thermodesulfobacteriota</taxon>
        <taxon>Thermodesulfobacteria</taxon>
        <taxon>Thermodesulfobacteriales</taxon>
        <taxon>Thermodesulfobacteriaceae</taxon>
        <taxon>Thermodesulfobacterium</taxon>
    </lineage>
</organism>
<dbReference type="InterPro" id="IPR015967">
    <property type="entry name" value="Rcmb_RecR_Znf"/>
</dbReference>
<comment type="function">
    <text evidence="7">May play a role in DNA repair. It seems to be involved in an RecBC-independent recombinational process of DNA repair. It may act with RecF and RecO.</text>
</comment>
<dbReference type="STRING" id="289377.HL41_01405"/>
<dbReference type="HOGENOM" id="CLU_060739_1_0_0"/>
<gene>
    <name evidence="7" type="primary">recR</name>
    <name evidence="9" type="ORF">HL41_01405</name>
</gene>
<feature type="domain" description="Toprim" evidence="8">
    <location>
        <begin position="81"/>
        <end position="176"/>
    </location>
</feature>
<dbReference type="OrthoDB" id="9802672at2"/>
<keyword evidence="5 7" id="KW-0233">DNA recombination</keyword>
<evidence type="ECO:0000256" key="7">
    <source>
        <dbReference type="HAMAP-Rule" id="MF_00017"/>
    </source>
</evidence>
<dbReference type="Proteomes" id="UP000028481">
    <property type="component" value="Chromosome"/>
</dbReference>
<accession>A0A075WQK1</accession>
<dbReference type="InterPro" id="IPR006171">
    <property type="entry name" value="TOPRIM_dom"/>
</dbReference>
<dbReference type="PROSITE" id="PS50880">
    <property type="entry name" value="TOPRIM"/>
    <property type="match status" value="1"/>
</dbReference>
<dbReference type="GO" id="GO:0006310">
    <property type="term" value="P:DNA recombination"/>
    <property type="evidence" value="ECO:0007669"/>
    <property type="project" value="UniProtKB-UniRule"/>
</dbReference>
<dbReference type="AlphaFoldDB" id="A0A075WQK1"/>
<dbReference type="SMART" id="SM00493">
    <property type="entry name" value="TOPRIM"/>
    <property type="match status" value="1"/>
</dbReference>
<evidence type="ECO:0000256" key="4">
    <source>
        <dbReference type="ARBA" id="ARBA00022833"/>
    </source>
</evidence>
<dbReference type="SUPFAM" id="SSF111304">
    <property type="entry name" value="Recombination protein RecR"/>
    <property type="match status" value="1"/>
</dbReference>
<dbReference type="InterPro" id="IPR034137">
    <property type="entry name" value="TOPRIM_RecR"/>
</dbReference>
<dbReference type="HAMAP" id="MF_00017">
    <property type="entry name" value="RecR"/>
    <property type="match status" value="1"/>
</dbReference>
<dbReference type="EMBL" id="CP008796">
    <property type="protein sequence ID" value="AIH03589.1"/>
    <property type="molecule type" value="Genomic_DNA"/>
</dbReference>
<dbReference type="RefSeq" id="WP_038063494.1">
    <property type="nucleotide sequence ID" value="NZ_CP008796.1"/>
</dbReference>
<reference evidence="9 10" key="1">
    <citation type="journal article" date="2015" name="Genome Announc.">
        <title>Genome Sequence of a Sulfate-Reducing Thermophilic Bacterium, Thermodesulfobacterium commune DSM 2178T (Phylum Thermodesulfobacteria).</title>
        <authorList>
            <person name="Bhatnagar S."/>
            <person name="Badger J.H."/>
            <person name="Madupu R."/>
            <person name="Khouri H.M."/>
            <person name="O'Connor E.M."/>
            <person name="Robb F.T."/>
            <person name="Ward N.L."/>
            <person name="Eisen J.A."/>
        </authorList>
    </citation>
    <scope>NUCLEOTIDE SEQUENCE [LARGE SCALE GENOMIC DNA]</scope>
    <source>
        <strain evidence="9 10">DSM 2178</strain>
    </source>
</reference>
<protein>
    <recommendedName>
        <fullName evidence="7">Recombination protein RecR</fullName>
    </recommendedName>
</protein>
<dbReference type="Pfam" id="PF21176">
    <property type="entry name" value="RecR_HhH"/>
    <property type="match status" value="1"/>
</dbReference>
<dbReference type="eggNOG" id="COG0353">
    <property type="taxonomic scope" value="Bacteria"/>
</dbReference>
<dbReference type="Gene3D" id="3.40.1360.10">
    <property type="match status" value="1"/>
</dbReference>
<dbReference type="Pfam" id="PF02132">
    <property type="entry name" value="RecR_ZnF"/>
    <property type="match status" value="1"/>
</dbReference>
<keyword evidence="10" id="KW-1185">Reference proteome</keyword>
<evidence type="ECO:0000313" key="9">
    <source>
        <dbReference type="EMBL" id="AIH03589.1"/>
    </source>
</evidence>
<dbReference type="GO" id="GO:0008270">
    <property type="term" value="F:zinc ion binding"/>
    <property type="evidence" value="ECO:0007669"/>
    <property type="project" value="UniProtKB-KW"/>
</dbReference>
<dbReference type="Gene3D" id="1.10.8.420">
    <property type="entry name" value="RecR Domain 1"/>
    <property type="match status" value="1"/>
</dbReference>
<keyword evidence="4 7" id="KW-0862">Zinc</keyword>
<dbReference type="PaxDb" id="289377-HL41_01405"/>
<name>A0A075WQK1_9BACT</name>
<keyword evidence="6 7" id="KW-0234">DNA repair</keyword>
<evidence type="ECO:0000256" key="3">
    <source>
        <dbReference type="ARBA" id="ARBA00022771"/>
    </source>
</evidence>
<dbReference type="Pfam" id="PF13662">
    <property type="entry name" value="Toprim_4"/>
    <property type="match status" value="1"/>
</dbReference>
<dbReference type="Pfam" id="PF21175">
    <property type="entry name" value="RecR_C"/>
    <property type="match status" value="1"/>
</dbReference>
<dbReference type="GO" id="GO:0006281">
    <property type="term" value="P:DNA repair"/>
    <property type="evidence" value="ECO:0007669"/>
    <property type="project" value="UniProtKB-UniRule"/>
</dbReference>
<feature type="zinc finger region" description="C4-type" evidence="7">
    <location>
        <begin position="58"/>
        <end position="73"/>
    </location>
</feature>
<keyword evidence="2 7" id="KW-0227">DNA damage</keyword>
<evidence type="ECO:0000256" key="6">
    <source>
        <dbReference type="ARBA" id="ARBA00023204"/>
    </source>
</evidence>
<dbReference type="CDD" id="cd01025">
    <property type="entry name" value="TOPRIM_recR"/>
    <property type="match status" value="1"/>
</dbReference>
<keyword evidence="3 7" id="KW-0863">Zinc-finger</keyword>
<dbReference type="KEGG" id="tcm:HL41_01405"/>
<dbReference type="PANTHER" id="PTHR30446:SF0">
    <property type="entry name" value="RECOMBINATION PROTEIN RECR"/>
    <property type="match status" value="1"/>
</dbReference>
<evidence type="ECO:0000256" key="1">
    <source>
        <dbReference type="ARBA" id="ARBA00022723"/>
    </source>
</evidence>
<dbReference type="InterPro" id="IPR000093">
    <property type="entry name" value="DNA_Rcmb_RecR"/>
</dbReference>
<dbReference type="InterPro" id="IPR023627">
    <property type="entry name" value="Rcmb_RecR"/>
</dbReference>
<evidence type="ECO:0000259" key="8">
    <source>
        <dbReference type="PROSITE" id="PS50880"/>
    </source>
</evidence>
<dbReference type="PANTHER" id="PTHR30446">
    <property type="entry name" value="RECOMBINATION PROTEIN RECR"/>
    <property type="match status" value="1"/>
</dbReference>
<comment type="similarity">
    <text evidence="7">Belongs to the RecR family.</text>
</comment>